<evidence type="ECO:0000256" key="2">
    <source>
        <dbReference type="ARBA" id="ARBA00022448"/>
    </source>
</evidence>
<evidence type="ECO:0000313" key="10">
    <source>
        <dbReference type="EMBL" id="ACU73183.1"/>
    </source>
</evidence>
<name>C7QJU5_CATAD</name>
<feature type="transmembrane region" description="Helical" evidence="7">
    <location>
        <begin position="94"/>
        <end position="115"/>
    </location>
</feature>
<feature type="transmembrane region" description="Helical" evidence="7">
    <location>
        <begin position="127"/>
        <end position="147"/>
    </location>
</feature>
<organism evidence="10 11">
    <name type="scientific">Catenulispora acidiphila (strain DSM 44928 / JCM 14897 / NBRC 102108 / NRRL B-24433 / ID139908)</name>
    <dbReference type="NCBI Taxonomy" id="479433"/>
    <lineage>
        <taxon>Bacteria</taxon>
        <taxon>Bacillati</taxon>
        <taxon>Actinomycetota</taxon>
        <taxon>Actinomycetes</taxon>
        <taxon>Catenulisporales</taxon>
        <taxon>Catenulisporaceae</taxon>
        <taxon>Catenulispora</taxon>
    </lineage>
</organism>
<dbReference type="PANTHER" id="PTHR30193">
    <property type="entry name" value="ABC TRANSPORTER PERMEASE PROTEIN"/>
    <property type="match status" value="1"/>
</dbReference>
<feature type="region of interest" description="Disordered" evidence="8">
    <location>
        <begin position="1"/>
        <end position="24"/>
    </location>
</feature>
<feature type="domain" description="ABC transmembrane type-1" evidence="9">
    <location>
        <begin position="90"/>
        <end position="302"/>
    </location>
</feature>
<evidence type="ECO:0000256" key="1">
    <source>
        <dbReference type="ARBA" id="ARBA00004651"/>
    </source>
</evidence>
<dbReference type="eggNOG" id="COG1175">
    <property type="taxonomic scope" value="Bacteria"/>
</dbReference>
<evidence type="ECO:0000259" key="9">
    <source>
        <dbReference type="PROSITE" id="PS50928"/>
    </source>
</evidence>
<gene>
    <name evidence="10" type="ordered locus">Caci_4319</name>
</gene>
<keyword evidence="2 7" id="KW-0813">Transport</keyword>
<dbReference type="AlphaFoldDB" id="C7QJU5"/>
<evidence type="ECO:0000256" key="8">
    <source>
        <dbReference type="SAM" id="MobiDB-lite"/>
    </source>
</evidence>
<dbReference type="HOGENOM" id="CLU_016047_0_2_11"/>
<evidence type="ECO:0000313" key="11">
    <source>
        <dbReference type="Proteomes" id="UP000000851"/>
    </source>
</evidence>
<feature type="transmembrane region" description="Helical" evidence="7">
    <location>
        <begin position="281"/>
        <end position="301"/>
    </location>
</feature>
<dbReference type="InParanoid" id="C7QJU5"/>
<keyword evidence="11" id="KW-1185">Reference proteome</keyword>
<dbReference type="CDD" id="cd06261">
    <property type="entry name" value="TM_PBP2"/>
    <property type="match status" value="1"/>
</dbReference>
<evidence type="ECO:0000256" key="3">
    <source>
        <dbReference type="ARBA" id="ARBA00022475"/>
    </source>
</evidence>
<feature type="compositionally biased region" description="Low complexity" evidence="8">
    <location>
        <begin position="1"/>
        <end position="14"/>
    </location>
</feature>
<dbReference type="InterPro" id="IPR035906">
    <property type="entry name" value="MetI-like_sf"/>
</dbReference>
<dbReference type="Proteomes" id="UP000000851">
    <property type="component" value="Chromosome"/>
</dbReference>
<feature type="transmembrane region" description="Helical" evidence="7">
    <location>
        <begin position="175"/>
        <end position="198"/>
    </location>
</feature>
<dbReference type="KEGG" id="cai:Caci_4319"/>
<dbReference type="Pfam" id="PF00528">
    <property type="entry name" value="BPD_transp_1"/>
    <property type="match status" value="1"/>
</dbReference>
<dbReference type="GO" id="GO:0055085">
    <property type="term" value="P:transmembrane transport"/>
    <property type="evidence" value="ECO:0007669"/>
    <property type="project" value="InterPro"/>
</dbReference>
<dbReference type="GO" id="GO:0005886">
    <property type="term" value="C:plasma membrane"/>
    <property type="evidence" value="ECO:0007669"/>
    <property type="project" value="UniProtKB-SubCell"/>
</dbReference>
<dbReference type="RefSeq" id="WP_015792912.1">
    <property type="nucleotide sequence ID" value="NC_013131.1"/>
</dbReference>
<dbReference type="InterPro" id="IPR000515">
    <property type="entry name" value="MetI-like"/>
</dbReference>
<proteinExistence type="inferred from homology"/>
<keyword evidence="6 7" id="KW-0472">Membrane</keyword>
<dbReference type="EMBL" id="CP001700">
    <property type="protein sequence ID" value="ACU73183.1"/>
    <property type="molecule type" value="Genomic_DNA"/>
</dbReference>
<evidence type="ECO:0000256" key="7">
    <source>
        <dbReference type="RuleBase" id="RU363032"/>
    </source>
</evidence>
<dbReference type="OrthoDB" id="9805974at2"/>
<keyword evidence="3" id="KW-1003">Cell membrane</keyword>
<comment type="similarity">
    <text evidence="7">Belongs to the binding-protein-dependent transport system permease family.</text>
</comment>
<dbReference type="Gene3D" id="1.10.3720.10">
    <property type="entry name" value="MetI-like"/>
    <property type="match status" value="1"/>
</dbReference>
<comment type="subcellular location">
    <subcellularLocation>
        <location evidence="1 7">Cell membrane</location>
        <topology evidence="1 7">Multi-pass membrane protein</topology>
    </subcellularLocation>
</comment>
<accession>C7QJU5</accession>
<keyword evidence="4 7" id="KW-0812">Transmembrane</keyword>
<protein>
    <submittedName>
        <fullName evidence="10">Binding-protein-dependent transport systems inner membrane component</fullName>
    </submittedName>
</protein>
<feature type="transmembrane region" description="Helical" evidence="7">
    <location>
        <begin position="229"/>
        <end position="249"/>
    </location>
</feature>
<feature type="transmembrane region" description="Helical" evidence="7">
    <location>
        <begin position="32"/>
        <end position="52"/>
    </location>
</feature>
<evidence type="ECO:0000256" key="6">
    <source>
        <dbReference type="ARBA" id="ARBA00023136"/>
    </source>
</evidence>
<dbReference type="PANTHER" id="PTHR30193:SF37">
    <property type="entry name" value="INNER MEMBRANE ABC TRANSPORTER PERMEASE PROTEIN YCJO"/>
    <property type="match status" value="1"/>
</dbReference>
<evidence type="ECO:0000256" key="4">
    <source>
        <dbReference type="ARBA" id="ARBA00022692"/>
    </source>
</evidence>
<dbReference type="InterPro" id="IPR051393">
    <property type="entry name" value="ABC_transporter_permease"/>
</dbReference>
<dbReference type="PROSITE" id="PS50928">
    <property type="entry name" value="ABC_TM1"/>
    <property type="match status" value="1"/>
</dbReference>
<keyword evidence="5 7" id="KW-1133">Transmembrane helix</keyword>
<dbReference type="SUPFAM" id="SSF161098">
    <property type="entry name" value="MetI-like"/>
    <property type="match status" value="1"/>
</dbReference>
<sequence precursor="true">MAHLAEPAADAPARPRGPERRGRSRRSRFNPAYLFVAPAFLLAAVFIVWPIVQSGWMSLHDWTIGDGSHKWLGFGNYTELFHDSRFWNALKVTLVYAVFVVVGQVAIGLALAQWLRRTTWYTMLLRSAFFFPTIASLAVSGIVWKFLLDPQVGLVDGWLGKLGFPTQAWLQDTHLALPALIVVGIWKNFGFSMIVLLAGVQGVSRELLEAATLDGAGAIARFRHVTLPALRPAILFTVVIGTVNALQLFDLTYVMTDGGPLFHTESIVMYLYQRGFVDFRLGYASAIAWVLFLIIIAVSVVQLRMLRYRDDD</sequence>
<reference evidence="10 11" key="1">
    <citation type="journal article" date="2009" name="Stand. Genomic Sci.">
        <title>Complete genome sequence of Catenulispora acidiphila type strain (ID 139908).</title>
        <authorList>
            <person name="Copeland A."/>
            <person name="Lapidus A."/>
            <person name="Glavina Del Rio T."/>
            <person name="Nolan M."/>
            <person name="Lucas S."/>
            <person name="Chen F."/>
            <person name="Tice H."/>
            <person name="Cheng J.F."/>
            <person name="Bruce D."/>
            <person name="Goodwin L."/>
            <person name="Pitluck S."/>
            <person name="Mikhailova N."/>
            <person name="Pati A."/>
            <person name="Ivanova N."/>
            <person name="Mavromatis K."/>
            <person name="Chen A."/>
            <person name="Palaniappan K."/>
            <person name="Chain P."/>
            <person name="Land M."/>
            <person name="Hauser L."/>
            <person name="Chang Y.J."/>
            <person name="Jeffries C.D."/>
            <person name="Chertkov O."/>
            <person name="Brettin T."/>
            <person name="Detter J.C."/>
            <person name="Han C."/>
            <person name="Ali Z."/>
            <person name="Tindall B.J."/>
            <person name="Goker M."/>
            <person name="Bristow J."/>
            <person name="Eisen J.A."/>
            <person name="Markowitz V."/>
            <person name="Hugenholtz P."/>
            <person name="Kyrpides N.C."/>
            <person name="Klenk H.P."/>
        </authorList>
    </citation>
    <scope>NUCLEOTIDE SEQUENCE [LARGE SCALE GENOMIC DNA]</scope>
    <source>
        <strain evidence="11">DSM 44928 / JCM 14897 / NBRC 102108 / NRRL B-24433 / ID139908</strain>
    </source>
</reference>
<dbReference type="STRING" id="479433.Caci_4319"/>
<dbReference type="FunCoup" id="C7QJU5">
    <property type="interactions" value="48"/>
</dbReference>
<evidence type="ECO:0000256" key="5">
    <source>
        <dbReference type="ARBA" id="ARBA00022989"/>
    </source>
</evidence>